<proteinExistence type="predicted"/>
<keyword evidence="2" id="KW-1185">Reference proteome</keyword>
<gene>
    <name evidence="1" type="ORF">L207DRAFT_572779</name>
</gene>
<sequence>MKDLLRIHGERAVFQLGSSISAQELTHYNAAEETFVNDDFFYSCRVLRLKGYCLDEITSISGIIGTLPEERSLLDWLPHPHASYPTGERMFDALWQTLLMDKYNSETDMAGRRLSSEDRDQISIMLQTAIDGSEGEKTEQSRRFFHGRSVAQIGPPVLGNTLFSTRMGSIGMSCRDVHLGDRIAVVRGAPVPLVLRANGGEYNGTRAPSGCSELYSLVGSAYVHGIMDGEIIQVAECGNMQEEVIWLA</sequence>
<dbReference type="PANTHER" id="PTHR24148:SF64">
    <property type="entry name" value="HETEROKARYON INCOMPATIBILITY DOMAIN-CONTAINING PROTEIN"/>
    <property type="match status" value="1"/>
</dbReference>
<dbReference type="AlphaFoldDB" id="A0A2J6QZC5"/>
<dbReference type="EMBL" id="KZ613962">
    <property type="protein sequence ID" value="PMD31581.1"/>
    <property type="molecule type" value="Genomic_DNA"/>
</dbReference>
<dbReference type="InterPro" id="IPR052895">
    <property type="entry name" value="HetReg/Transcr_Mod"/>
</dbReference>
<dbReference type="Pfam" id="PF26639">
    <property type="entry name" value="Het-6_barrel"/>
    <property type="match status" value="1"/>
</dbReference>
<evidence type="ECO:0008006" key="3">
    <source>
        <dbReference type="Google" id="ProtNLM"/>
    </source>
</evidence>
<dbReference type="Proteomes" id="UP000235786">
    <property type="component" value="Unassembled WGS sequence"/>
</dbReference>
<dbReference type="OrthoDB" id="2157530at2759"/>
<protein>
    <recommendedName>
        <fullName evidence="3">Heterokaryon incompatibility domain-containing protein</fullName>
    </recommendedName>
</protein>
<organism evidence="1 2">
    <name type="scientific">Hyaloscypha variabilis (strain UAMH 11265 / GT02V1 / F)</name>
    <name type="common">Meliniomyces variabilis</name>
    <dbReference type="NCBI Taxonomy" id="1149755"/>
    <lineage>
        <taxon>Eukaryota</taxon>
        <taxon>Fungi</taxon>
        <taxon>Dikarya</taxon>
        <taxon>Ascomycota</taxon>
        <taxon>Pezizomycotina</taxon>
        <taxon>Leotiomycetes</taxon>
        <taxon>Helotiales</taxon>
        <taxon>Hyaloscyphaceae</taxon>
        <taxon>Hyaloscypha</taxon>
        <taxon>Hyaloscypha variabilis</taxon>
    </lineage>
</organism>
<accession>A0A2J6QZC5</accession>
<evidence type="ECO:0000313" key="1">
    <source>
        <dbReference type="EMBL" id="PMD31581.1"/>
    </source>
</evidence>
<evidence type="ECO:0000313" key="2">
    <source>
        <dbReference type="Proteomes" id="UP000235786"/>
    </source>
</evidence>
<reference evidence="1 2" key="1">
    <citation type="submission" date="2016-04" db="EMBL/GenBank/DDBJ databases">
        <title>A degradative enzymes factory behind the ericoid mycorrhizal symbiosis.</title>
        <authorList>
            <consortium name="DOE Joint Genome Institute"/>
            <person name="Martino E."/>
            <person name="Morin E."/>
            <person name="Grelet G."/>
            <person name="Kuo A."/>
            <person name="Kohler A."/>
            <person name="Daghino S."/>
            <person name="Barry K."/>
            <person name="Choi C."/>
            <person name="Cichocki N."/>
            <person name="Clum A."/>
            <person name="Copeland A."/>
            <person name="Hainaut M."/>
            <person name="Haridas S."/>
            <person name="Labutti K."/>
            <person name="Lindquist E."/>
            <person name="Lipzen A."/>
            <person name="Khouja H.-R."/>
            <person name="Murat C."/>
            <person name="Ohm R."/>
            <person name="Olson A."/>
            <person name="Spatafora J."/>
            <person name="Veneault-Fourrey C."/>
            <person name="Henrissat B."/>
            <person name="Grigoriev I."/>
            <person name="Martin F."/>
            <person name="Perotto S."/>
        </authorList>
    </citation>
    <scope>NUCLEOTIDE SEQUENCE [LARGE SCALE GENOMIC DNA]</scope>
    <source>
        <strain evidence="1 2">F</strain>
    </source>
</reference>
<dbReference type="PANTHER" id="PTHR24148">
    <property type="entry name" value="ANKYRIN REPEAT DOMAIN-CONTAINING PROTEIN 39 HOMOLOG-RELATED"/>
    <property type="match status" value="1"/>
</dbReference>
<name>A0A2J6QZC5_HYAVF</name>